<evidence type="ECO:0000256" key="2">
    <source>
        <dbReference type="ARBA" id="ARBA00023125"/>
    </source>
</evidence>
<organism evidence="6 7">
    <name type="scientific">Kribbella caucasensis</name>
    <dbReference type="NCBI Taxonomy" id="2512215"/>
    <lineage>
        <taxon>Bacteria</taxon>
        <taxon>Bacillati</taxon>
        <taxon>Actinomycetota</taxon>
        <taxon>Actinomycetes</taxon>
        <taxon>Propionibacteriales</taxon>
        <taxon>Kribbellaceae</taxon>
        <taxon>Kribbella</taxon>
    </lineage>
</organism>
<evidence type="ECO:0000313" key="6">
    <source>
        <dbReference type="EMBL" id="TDO34243.1"/>
    </source>
</evidence>
<dbReference type="InterPro" id="IPR016032">
    <property type="entry name" value="Sig_transdc_resp-reg_C-effctor"/>
</dbReference>
<dbReference type="Pfam" id="PF00196">
    <property type="entry name" value="GerE"/>
    <property type="match status" value="1"/>
</dbReference>
<dbReference type="GO" id="GO:0000160">
    <property type="term" value="P:phosphorelay signal transduction system"/>
    <property type="evidence" value="ECO:0007669"/>
    <property type="project" value="InterPro"/>
</dbReference>
<dbReference type="Gene3D" id="3.40.50.2300">
    <property type="match status" value="1"/>
</dbReference>
<dbReference type="GO" id="GO:0003677">
    <property type="term" value="F:DNA binding"/>
    <property type="evidence" value="ECO:0007669"/>
    <property type="project" value="UniProtKB-KW"/>
</dbReference>
<reference evidence="6 7" key="1">
    <citation type="submission" date="2019-03" db="EMBL/GenBank/DDBJ databases">
        <title>Genomic Encyclopedia of Type Strains, Phase III (KMG-III): the genomes of soil and plant-associated and newly described type strains.</title>
        <authorList>
            <person name="Whitman W."/>
        </authorList>
    </citation>
    <scope>NUCLEOTIDE SEQUENCE [LARGE SCALE GENOMIC DNA]</scope>
    <source>
        <strain evidence="6 7">VKM Ac-2527</strain>
    </source>
</reference>
<evidence type="ECO:0000259" key="4">
    <source>
        <dbReference type="PROSITE" id="PS50043"/>
    </source>
</evidence>
<dbReference type="Pfam" id="PF00072">
    <property type="entry name" value="Response_reg"/>
    <property type="match status" value="1"/>
</dbReference>
<feature type="domain" description="HTH luxR-type" evidence="4">
    <location>
        <begin position="149"/>
        <end position="214"/>
    </location>
</feature>
<dbReference type="GO" id="GO:0006355">
    <property type="term" value="P:regulation of DNA-templated transcription"/>
    <property type="evidence" value="ECO:0007669"/>
    <property type="project" value="InterPro"/>
</dbReference>
<evidence type="ECO:0000259" key="5">
    <source>
        <dbReference type="PROSITE" id="PS50110"/>
    </source>
</evidence>
<dbReference type="InterPro" id="IPR036388">
    <property type="entry name" value="WH-like_DNA-bd_sf"/>
</dbReference>
<sequence length="225" mass="24074">MGGGELLVRVIICDDHKVFGHALAGVLESLGHEIVLIATRPDAAVAAALREPVDLIVMDLGFPNGDGLDGTAELNRMPSHPPVFVLTARTDPEVVSAAIRAGAAGVLTKQSELSQVIAALERVAAGETYVDAQLLRRALTPEPHQITEARRIAKYLTSREREVLERIVRGESTSRMSAEMGISVTTLRSHIHGVLSKLNVHSRLEAAAWALSHGIVDPPSADDRP</sequence>
<dbReference type="CDD" id="cd06170">
    <property type="entry name" value="LuxR_C_like"/>
    <property type="match status" value="1"/>
</dbReference>
<dbReference type="InterPro" id="IPR011006">
    <property type="entry name" value="CheY-like_superfamily"/>
</dbReference>
<comment type="caution">
    <text evidence="6">The sequence shown here is derived from an EMBL/GenBank/DDBJ whole genome shotgun (WGS) entry which is preliminary data.</text>
</comment>
<keyword evidence="1 3" id="KW-0597">Phosphoprotein</keyword>
<dbReference type="Gene3D" id="1.10.10.10">
    <property type="entry name" value="Winged helix-like DNA-binding domain superfamily/Winged helix DNA-binding domain"/>
    <property type="match status" value="1"/>
</dbReference>
<dbReference type="SMART" id="SM00421">
    <property type="entry name" value="HTH_LUXR"/>
    <property type="match status" value="1"/>
</dbReference>
<accession>A0A4R6JEA7</accession>
<dbReference type="InterPro" id="IPR001789">
    <property type="entry name" value="Sig_transdc_resp-reg_receiver"/>
</dbReference>
<feature type="domain" description="Response regulatory" evidence="5">
    <location>
        <begin position="9"/>
        <end position="124"/>
    </location>
</feature>
<dbReference type="OrthoDB" id="9808843at2"/>
<dbReference type="SUPFAM" id="SSF46894">
    <property type="entry name" value="C-terminal effector domain of the bipartite response regulators"/>
    <property type="match status" value="1"/>
</dbReference>
<evidence type="ECO:0000256" key="3">
    <source>
        <dbReference type="PROSITE-ProRule" id="PRU00169"/>
    </source>
</evidence>
<dbReference type="AlphaFoldDB" id="A0A4R6JEA7"/>
<dbReference type="PROSITE" id="PS50043">
    <property type="entry name" value="HTH_LUXR_2"/>
    <property type="match status" value="1"/>
</dbReference>
<dbReference type="PRINTS" id="PR00038">
    <property type="entry name" value="HTHLUXR"/>
</dbReference>
<protein>
    <submittedName>
        <fullName evidence="6">Two-component system nitrate/nitrite response regulator NarL</fullName>
    </submittedName>
</protein>
<evidence type="ECO:0000256" key="1">
    <source>
        <dbReference type="ARBA" id="ARBA00022553"/>
    </source>
</evidence>
<name>A0A4R6JEA7_9ACTN</name>
<dbReference type="InterPro" id="IPR000792">
    <property type="entry name" value="Tscrpt_reg_LuxR_C"/>
</dbReference>
<dbReference type="Proteomes" id="UP000295388">
    <property type="component" value="Unassembled WGS sequence"/>
</dbReference>
<dbReference type="CDD" id="cd17535">
    <property type="entry name" value="REC_NarL-like"/>
    <property type="match status" value="1"/>
</dbReference>
<gene>
    <name evidence="6" type="ORF">EV643_12828</name>
</gene>
<dbReference type="EMBL" id="SNWQ01000028">
    <property type="protein sequence ID" value="TDO34243.1"/>
    <property type="molecule type" value="Genomic_DNA"/>
</dbReference>
<dbReference type="PROSITE" id="PS50110">
    <property type="entry name" value="RESPONSE_REGULATORY"/>
    <property type="match status" value="1"/>
</dbReference>
<feature type="modified residue" description="4-aspartylphosphate" evidence="3">
    <location>
        <position position="59"/>
    </location>
</feature>
<keyword evidence="2" id="KW-0238">DNA-binding</keyword>
<keyword evidence="7" id="KW-1185">Reference proteome</keyword>
<dbReference type="SMART" id="SM00448">
    <property type="entry name" value="REC"/>
    <property type="match status" value="1"/>
</dbReference>
<dbReference type="PANTHER" id="PTHR43214">
    <property type="entry name" value="TWO-COMPONENT RESPONSE REGULATOR"/>
    <property type="match status" value="1"/>
</dbReference>
<proteinExistence type="predicted"/>
<evidence type="ECO:0000313" key="7">
    <source>
        <dbReference type="Proteomes" id="UP000295388"/>
    </source>
</evidence>
<dbReference type="InterPro" id="IPR058245">
    <property type="entry name" value="NreC/VraR/RcsB-like_REC"/>
</dbReference>
<dbReference type="SUPFAM" id="SSF52172">
    <property type="entry name" value="CheY-like"/>
    <property type="match status" value="1"/>
</dbReference>
<dbReference type="InterPro" id="IPR039420">
    <property type="entry name" value="WalR-like"/>
</dbReference>